<dbReference type="SMART" id="SM00382">
    <property type="entry name" value="AAA"/>
    <property type="match status" value="1"/>
</dbReference>
<dbReference type="InterPro" id="IPR017871">
    <property type="entry name" value="ABC_transporter-like_CS"/>
</dbReference>
<dbReference type="CDD" id="cd03257">
    <property type="entry name" value="ABC_NikE_OppD_transporters"/>
    <property type="match status" value="1"/>
</dbReference>
<keyword evidence="1" id="KW-0547">Nucleotide-binding</keyword>
<dbReference type="GO" id="GO:0005524">
    <property type="term" value="F:ATP binding"/>
    <property type="evidence" value="ECO:0007669"/>
    <property type="project" value="UniProtKB-KW"/>
</dbReference>
<dbReference type="InterPro" id="IPR027417">
    <property type="entry name" value="P-loop_NTPase"/>
</dbReference>
<dbReference type="Proteomes" id="UP000265719">
    <property type="component" value="Chromosome"/>
</dbReference>
<organism evidence="1 2">
    <name type="scientific">Thermobifida halotolerans</name>
    <dbReference type="NCBI Taxonomy" id="483545"/>
    <lineage>
        <taxon>Bacteria</taxon>
        <taxon>Bacillati</taxon>
        <taxon>Actinomycetota</taxon>
        <taxon>Actinomycetes</taxon>
        <taxon>Streptosporangiales</taxon>
        <taxon>Nocardiopsidaceae</taxon>
        <taxon>Thermobifida</taxon>
    </lineage>
</organism>
<dbReference type="Pfam" id="PF00005">
    <property type="entry name" value="ABC_tran"/>
    <property type="match status" value="1"/>
</dbReference>
<reference evidence="1" key="1">
    <citation type="submission" date="2020-10" db="EMBL/GenBank/DDBJ databases">
        <title>De novo genome project of the cellulose decomposer Thermobifida halotolerans type strain.</title>
        <authorList>
            <person name="Nagy I."/>
            <person name="Horvath B."/>
            <person name="Kukolya J."/>
            <person name="Nagy I."/>
            <person name="Orsini M."/>
        </authorList>
    </citation>
    <scope>NUCLEOTIDE SEQUENCE</scope>
    <source>
        <strain evidence="1">DSM 44931</strain>
    </source>
</reference>
<dbReference type="AlphaFoldDB" id="A0A399G1T5"/>
<dbReference type="RefSeq" id="WP_068692535.1">
    <property type="nucleotide sequence ID" value="NZ_CP063196.1"/>
</dbReference>
<dbReference type="Pfam" id="PF08352">
    <property type="entry name" value="oligo_HPY"/>
    <property type="match status" value="1"/>
</dbReference>
<proteinExistence type="predicted"/>
<sequence length="310" mass="34487">MLKFDRVSKVYKVGAFGGGELTAVRDASFEVRPGEVVSLIGESGSGKSTLGKMVLRIASVTRGAITCDDINVSGLRGHQQRKAYYRKVQGVFQDPFSSYNPVFKADRVFAMIRSEYYSGVSDAEWRKKVDSALEVVRLDPGQVLNKYPHQLSGGQLQRMLLARALLLDIDYLVADEVISMLDASTRIDVLNLLADLKARGMGILFITHDLALGNYISDQTVILYKGSIVERGVTEKVFADPRHPYTKKLFASVPQFHKKWDEVEAELREREAADTASQPYHLGEGEEVPGELVEVVEGHFVQPFHPRVAV</sequence>
<dbReference type="Gene3D" id="3.40.50.300">
    <property type="entry name" value="P-loop containing nucleotide triphosphate hydrolases"/>
    <property type="match status" value="1"/>
</dbReference>
<protein>
    <submittedName>
        <fullName evidence="1">ABC transporter ATP-binding protein</fullName>
    </submittedName>
</protein>
<accession>A0A399G1T5</accession>
<dbReference type="InterPro" id="IPR013563">
    <property type="entry name" value="Oligopep_ABC_C"/>
</dbReference>
<dbReference type="KEGG" id="thao:NI17_001910"/>
<dbReference type="GO" id="GO:0016887">
    <property type="term" value="F:ATP hydrolysis activity"/>
    <property type="evidence" value="ECO:0007669"/>
    <property type="project" value="InterPro"/>
</dbReference>
<evidence type="ECO:0000313" key="1">
    <source>
        <dbReference type="EMBL" id="UOE20033.1"/>
    </source>
</evidence>
<keyword evidence="1" id="KW-0067">ATP-binding</keyword>
<evidence type="ECO:0000313" key="2">
    <source>
        <dbReference type="Proteomes" id="UP000265719"/>
    </source>
</evidence>
<dbReference type="PANTHER" id="PTHR43230">
    <property type="entry name" value="ABC-TYPE DIPEPTIDE/OLIGOPEPTIDE TRANSPORT SYSTEM, ATPASE COMPONENT"/>
    <property type="match status" value="1"/>
</dbReference>
<gene>
    <name evidence="1" type="ORF">NI17_001910</name>
</gene>
<dbReference type="PROSITE" id="PS00211">
    <property type="entry name" value="ABC_TRANSPORTER_1"/>
    <property type="match status" value="1"/>
</dbReference>
<dbReference type="InterPro" id="IPR003593">
    <property type="entry name" value="AAA+_ATPase"/>
</dbReference>
<dbReference type="PROSITE" id="PS50893">
    <property type="entry name" value="ABC_TRANSPORTER_2"/>
    <property type="match status" value="1"/>
</dbReference>
<dbReference type="SUPFAM" id="SSF52540">
    <property type="entry name" value="P-loop containing nucleoside triphosphate hydrolases"/>
    <property type="match status" value="1"/>
</dbReference>
<dbReference type="OrthoDB" id="2986442at2"/>
<dbReference type="PANTHER" id="PTHR43230:SF3">
    <property type="entry name" value="ABC-TYPE DIPEPTIDE_OLIGOPEPTIDE TRANSPORT SYSTEM, ATPASE COMPONENT"/>
    <property type="match status" value="1"/>
</dbReference>
<name>A0A399G1T5_9ACTN</name>
<keyword evidence="2" id="KW-1185">Reference proteome</keyword>
<dbReference type="GO" id="GO:0015833">
    <property type="term" value="P:peptide transport"/>
    <property type="evidence" value="ECO:0007669"/>
    <property type="project" value="InterPro"/>
</dbReference>
<dbReference type="EMBL" id="CP063196">
    <property type="protein sequence ID" value="UOE20033.1"/>
    <property type="molecule type" value="Genomic_DNA"/>
</dbReference>
<dbReference type="InterPro" id="IPR003439">
    <property type="entry name" value="ABC_transporter-like_ATP-bd"/>
</dbReference>